<feature type="region of interest" description="Disordered" evidence="1">
    <location>
        <begin position="44"/>
        <end position="70"/>
    </location>
</feature>
<proteinExistence type="predicted"/>
<organism evidence="2 3">
    <name type="scientific">Sparassis crispa</name>
    <dbReference type="NCBI Taxonomy" id="139825"/>
    <lineage>
        <taxon>Eukaryota</taxon>
        <taxon>Fungi</taxon>
        <taxon>Dikarya</taxon>
        <taxon>Basidiomycota</taxon>
        <taxon>Agaricomycotina</taxon>
        <taxon>Agaricomycetes</taxon>
        <taxon>Polyporales</taxon>
        <taxon>Sparassidaceae</taxon>
        <taxon>Sparassis</taxon>
    </lineage>
</organism>
<reference evidence="2 3" key="1">
    <citation type="journal article" date="2018" name="Sci. Rep.">
        <title>Genome sequence of the cauliflower mushroom Sparassis crispa (Hanabiratake) and its association with beneficial usage.</title>
        <authorList>
            <person name="Kiyama R."/>
            <person name="Furutani Y."/>
            <person name="Kawaguchi K."/>
            <person name="Nakanishi T."/>
        </authorList>
    </citation>
    <scope>NUCLEOTIDE SEQUENCE [LARGE SCALE GENOMIC DNA]</scope>
</reference>
<keyword evidence="3" id="KW-1185">Reference proteome</keyword>
<feature type="compositionally biased region" description="Low complexity" evidence="1">
    <location>
        <begin position="49"/>
        <end position="69"/>
    </location>
</feature>
<dbReference type="InParanoid" id="A0A401GVX4"/>
<dbReference type="EMBL" id="BFAD01000009">
    <property type="protein sequence ID" value="GBE86332.1"/>
    <property type="molecule type" value="Genomic_DNA"/>
</dbReference>
<name>A0A401GVX4_9APHY</name>
<comment type="caution">
    <text evidence="2">The sequence shown here is derived from an EMBL/GenBank/DDBJ whole genome shotgun (WGS) entry which is preliminary data.</text>
</comment>
<accession>A0A401GVX4</accession>
<dbReference type="Proteomes" id="UP000287166">
    <property type="component" value="Unassembled WGS sequence"/>
</dbReference>
<protein>
    <submittedName>
        <fullName evidence="2">Uncharacterized protein</fullName>
    </submittedName>
</protein>
<sequence length="212" mass="23015">MFKQDPEPLSPSSCMHKDTTATPLFLQHRTLEIIQLIEVPAPPRVQHPSTIASSSAATSSTSYLSTSTSGIEDADSVASSSYCSSAEGQSDVFVPDDTYKIRLTRVLAWRESSAKVPGGSQLTTPLAPAVPLKRKVDGDDDGLNDDAVSHSSKRSRSSTSRLRSPWPKRRFSEHSCPACDTSFPTRRSLQQHGRDASLSDACRQAVEYGFEA</sequence>
<dbReference type="RefSeq" id="XP_027617245.1">
    <property type="nucleotide sequence ID" value="XM_027761444.1"/>
</dbReference>
<gene>
    <name evidence="2" type="ORF">SCP_0902110</name>
</gene>
<evidence type="ECO:0000256" key="1">
    <source>
        <dbReference type="SAM" id="MobiDB-lite"/>
    </source>
</evidence>
<dbReference type="OrthoDB" id="3256870at2759"/>
<feature type="region of interest" description="Disordered" evidence="1">
    <location>
        <begin position="114"/>
        <end position="178"/>
    </location>
</feature>
<dbReference type="GeneID" id="38783249"/>
<dbReference type="AlphaFoldDB" id="A0A401GVX4"/>
<evidence type="ECO:0000313" key="2">
    <source>
        <dbReference type="EMBL" id="GBE86332.1"/>
    </source>
</evidence>
<evidence type="ECO:0000313" key="3">
    <source>
        <dbReference type="Proteomes" id="UP000287166"/>
    </source>
</evidence>